<dbReference type="InterPro" id="IPR014721">
    <property type="entry name" value="Ribsml_uS5_D2-typ_fold_subgr"/>
</dbReference>
<dbReference type="STRING" id="74969.FAD_1808"/>
<reference evidence="14 15" key="1">
    <citation type="submission" date="2011-10" db="EMBL/GenBank/DDBJ databases">
        <title>Metabolic and evolutionary patterns in the extreme acidophile Ferroplasma acidiphilum.</title>
        <authorList>
            <person name="Golyshina O.V."/>
            <person name="Kozyavkin S.A."/>
            <person name="Tatusov R.L."/>
            <person name="Slesarev A.I."/>
            <person name="Golyshin P.N."/>
        </authorList>
    </citation>
    <scope>NUCLEOTIDE SEQUENCE [LARGE SCALE GENOMIC DNA]</scope>
    <source>
        <strain evidence="15">Y</strain>
    </source>
</reference>
<dbReference type="SUPFAM" id="SSF55060">
    <property type="entry name" value="GHMP Kinase, C-terminal domain"/>
    <property type="match status" value="1"/>
</dbReference>
<sequence length="309" mass="33792">MNESYYMEVTKKSYSSSANLGPGYDILSLGHKAFFDSVTVKHNNSNGVKIISNSTPEEPDKNTAGLSILKIMEDKGIKTGLDITIKKGVPIGLGLGSSGASSSAAVRSVNELLDLGMGKDEMVYYSMYGEIAACGSAHPDNVSSGIYGGLTLISSTSPVKVKKIDINYNFNLVLVIPDISMKNKTRYARSIVPQSIKMEEHIVHTSRISTMLYGFMKGDRDAIREGMNDDIVERSREAMFPFYRDIKEKVINRNAVSACISGAGPTMLIFADDKTRKDEMLGDIKNVMGSYNTDYSIRETGILEGLDDQ</sequence>
<dbReference type="EC" id="2.7.1.39" evidence="3 11"/>
<dbReference type="InterPro" id="IPR006203">
    <property type="entry name" value="GHMP_knse_ATP-bd_CS"/>
</dbReference>
<dbReference type="InterPro" id="IPR013750">
    <property type="entry name" value="GHMP_kinase_C_dom"/>
</dbReference>
<proteinExistence type="inferred from homology"/>
<keyword evidence="9 11" id="KW-0418">Kinase</keyword>
<dbReference type="InterPro" id="IPR020568">
    <property type="entry name" value="Ribosomal_Su5_D2-typ_SF"/>
</dbReference>
<keyword evidence="6 11" id="KW-0808">Transferase</keyword>
<comment type="function">
    <text evidence="11">Catalyzes the ATP-dependent phosphorylation of L-homoserine to L-homoserine phosphate.</text>
</comment>
<evidence type="ECO:0000259" key="12">
    <source>
        <dbReference type="Pfam" id="PF00288"/>
    </source>
</evidence>
<dbReference type="InterPro" id="IPR000870">
    <property type="entry name" value="Homoserine_kinase"/>
</dbReference>
<keyword evidence="15" id="KW-1185">Reference proteome</keyword>
<evidence type="ECO:0000256" key="8">
    <source>
        <dbReference type="ARBA" id="ARBA00022741"/>
    </source>
</evidence>
<dbReference type="GO" id="GO:0004413">
    <property type="term" value="F:homoserine kinase activity"/>
    <property type="evidence" value="ECO:0007669"/>
    <property type="project" value="UniProtKB-UniRule"/>
</dbReference>
<dbReference type="GO" id="GO:0009088">
    <property type="term" value="P:threonine biosynthetic process"/>
    <property type="evidence" value="ECO:0007669"/>
    <property type="project" value="UniProtKB-UniRule"/>
</dbReference>
<keyword evidence="7 11" id="KW-0791">Threonine biosynthesis</keyword>
<dbReference type="SUPFAM" id="SSF54211">
    <property type="entry name" value="Ribosomal protein S5 domain 2-like"/>
    <property type="match status" value="1"/>
</dbReference>
<feature type="domain" description="GHMP kinase C-terminal" evidence="13">
    <location>
        <begin position="211"/>
        <end position="284"/>
    </location>
</feature>
<evidence type="ECO:0000256" key="9">
    <source>
        <dbReference type="ARBA" id="ARBA00022777"/>
    </source>
</evidence>
<dbReference type="NCBIfam" id="TIGR00191">
    <property type="entry name" value="thrB"/>
    <property type="match status" value="1"/>
</dbReference>
<keyword evidence="5 11" id="KW-0028">Amino-acid biosynthesis</keyword>
<comment type="similarity">
    <text evidence="2 11">Belongs to the GHMP kinase family. Homoserine kinase subfamily.</text>
</comment>
<evidence type="ECO:0000256" key="11">
    <source>
        <dbReference type="HAMAP-Rule" id="MF_00384"/>
    </source>
</evidence>
<dbReference type="AlphaFoldDB" id="A0A1V0N6A2"/>
<dbReference type="Gene3D" id="3.30.70.890">
    <property type="entry name" value="GHMP kinase, C-terminal domain"/>
    <property type="match status" value="1"/>
</dbReference>
<dbReference type="PANTHER" id="PTHR20861:SF1">
    <property type="entry name" value="HOMOSERINE KINASE"/>
    <property type="match status" value="1"/>
</dbReference>
<comment type="subcellular location">
    <subcellularLocation>
        <location evidence="11">Cytoplasm</location>
    </subcellularLocation>
</comment>
<dbReference type="UniPathway" id="UPA00050">
    <property type="reaction ID" value="UER00064"/>
</dbReference>
<evidence type="ECO:0000256" key="3">
    <source>
        <dbReference type="ARBA" id="ARBA00012078"/>
    </source>
</evidence>
<dbReference type="EMBL" id="CP015363">
    <property type="protein sequence ID" value="ARD85647.1"/>
    <property type="molecule type" value="Genomic_DNA"/>
</dbReference>
<dbReference type="GO" id="GO:0005737">
    <property type="term" value="C:cytoplasm"/>
    <property type="evidence" value="ECO:0007669"/>
    <property type="project" value="UniProtKB-SubCell"/>
</dbReference>
<dbReference type="Pfam" id="PF08544">
    <property type="entry name" value="GHMP_kinases_C"/>
    <property type="match status" value="1"/>
</dbReference>
<keyword evidence="10 11" id="KW-0067">ATP-binding</keyword>
<evidence type="ECO:0000256" key="1">
    <source>
        <dbReference type="ARBA" id="ARBA00005015"/>
    </source>
</evidence>
<comment type="pathway">
    <text evidence="1 11">Amino-acid biosynthesis; L-threonine biosynthesis; L-threonine from L-aspartate: step 4/5.</text>
</comment>
<dbReference type="NCBIfam" id="NF002288">
    <property type="entry name" value="PRK01212.1-4"/>
    <property type="match status" value="1"/>
</dbReference>
<dbReference type="Gene3D" id="3.30.230.10">
    <property type="match status" value="1"/>
</dbReference>
<evidence type="ECO:0000256" key="4">
    <source>
        <dbReference type="ARBA" id="ARBA00017858"/>
    </source>
</evidence>
<dbReference type="KEGG" id="fai:FAD_1808"/>
<dbReference type="RefSeq" id="WP_009886957.1">
    <property type="nucleotide sequence ID" value="NZ_JABGBP010000045.1"/>
</dbReference>
<name>A0A1V0N6A2_9ARCH</name>
<dbReference type="PROSITE" id="PS00627">
    <property type="entry name" value="GHMP_KINASES_ATP"/>
    <property type="match status" value="1"/>
</dbReference>
<comment type="catalytic activity">
    <reaction evidence="11">
        <text>L-homoserine + ATP = O-phospho-L-homoserine + ADP + H(+)</text>
        <dbReference type="Rhea" id="RHEA:13985"/>
        <dbReference type="ChEBI" id="CHEBI:15378"/>
        <dbReference type="ChEBI" id="CHEBI:30616"/>
        <dbReference type="ChEBI" id="CHEBI:57476"/>
        <dbReference type="ChEBI" id="CHEBI:57590"/>
        <dbReference type="ChEBI" id="CHEBI:456216"/>
        <dbReference type="EC" id="2.7.1.39"/>
    </reaction>
</comment>
<evidence type="ECO:0000256" key="6">
    <source>
        <dbReference type="ARBA" id="ARBA00022679"/>
    </source>
</evidence>
<evidence type="ECO:0000256" key="5">
    <source>
        <dbReference type="ARBA" id="ARBA00022605"/>
    </source>
</evidence>
<evidence type="ECO:0000256" key="7">
    <source>
        <dbReference type="ARBA" id="ARBA00022697"/>
    </source>
</evidence>
<evidence type="ECO:0000259" key="13">
    <source>
        <dbReference type="Pfam" id="PF08544"/>
    </source>
</evidence>
<gene>
    <name evidence="11" type="primary">thrB</name>
    <name evidence="14" type="ORF">FAD_1808</name>
</gene>
<dbReference type="PRINTS" id="PR00958">
    <property type="entry name" value="HOMSERKINASE"/>
</dbReference>
<dbReference type="InterPro" id="IPR036554">
    <property type="entry name" value="GHMP_kinase_C_sf"/>
</dbReference>
<dbReference type="Proteomes" id="UP000192050">
    <property type="component" value="Chromosome"/>
</dbReference>
<evidence type="ECO:0000313" key="15">
    <source>
        <dbReference type="Proteomes" id="UP000192050"/>
    </source>
</evidence>
<keyword evidence="8 11" id="KW-0547">Nucleotide-binding</keyword>
<accession>A0A1V0N6A2</accession>
<organism evidence="14 15">
    <name type="scientific">Ferroplasma acidiphilum</name>
    <dbReference type="NCBI Taxonomy" id="74969"/>
    <lineage>
        <taxon>Archaea</taxon>
        <taxon>Methanobacteriati</taxon>
        <taxon>Thermoplasmatota</taxon>
        <taxon>Thermoplasmata</taxon>
        <taxon>Thermoplasmatales</taxon>
        <taxon>Ferroplasmaceae</taxon>
        <taxon>Ferroplasma</taxon>
    </lineage>
</organism>
<evidence type="ECO:0000256" key="2">
    <source>
        <dbReference type="ARBA" id="ARBA00007370"/>
    </source>
</evidence>
<keyword evidence="11" id="KW-0963">Cytoplasm</keyword>
<dbReference type="HAMAP" id="MF_00384">
    <property type="entry name" value="Homoser_kinase"/>
    <property type="match status" value="1"/>
</dbReference>
<dbReference type="Pfam" id="PF00288">
    <property type="entry name" value="GHMP_kinases_N"/>
    <property type="match status" value="1"/>
</dbReference>
<dbReference type="PIRSF" id="PIRSF000676">
    <property type="entry name" value="Homoser_kin"/>
    <property type="match status" value="1"/>
</dbReference>
<dbReference type="GO" id="GO:0005524">
    <property type="term" value="F:ATP binding"/>
    <property type="evidence" value="ECO:0007669"/>
    <property type="project" value="UniProtKB-UniRule"/>
</dbReference>
<feature type="domain" description="GHMP kinase N-terminal" evidence="12">
    <location>
        <begin position="70"/>
        <end position="149"/>
    </location>
</feature>
<protein>
    <recommendedName>
        <fullName evidence="4 11">Homoserine kinase</fullName>
        <shortName evidence="11">HK</shortName>
        <shortName evidence="11">HSK</shortName>
        <ecNumber evidence="3 11">2.7.1.39</ecNumber>
    </recommendedName>
</protein>
<feature type="binding site" evidence="11">
    <location>
        <begin position="90"/>
        <end position="100"/>
    </location>
    <ligand>
        <name>ATP</name>
        <dbReference type="ChEBI" id="CHEBI:30616"/>
    </ligand>
</feature>
<evidence type="ECO:0000313" key="14">
    <source>
        <dbReference type="EMBL" id="ARD85647.1"/>
    </source>
</evidence>
<evidence type="ECO:0000256" key="10">
    <source>
        <dbReference type="ARBA" id="ARBA00022840"/>
    </source>
</evidence>
<dbReference type="InterPro" id="IPR006204">
    <property type="entry name" value="GHMP_kinase_N_dom"/>
</dbReference>
<dbReference type="PANTHER" id="PTHR20861">
    <property type="entry name" value="HOMOSERINE/4-DIPHOSPHOCYTIDYL-2-C-METHYL-D-ERYTHRITOL KINASE"/>
    <property type="match status" value="1"/>
</dbReference>